<dbReference type="InterPro" id="IPR036956">
    <property type="entry name" value="Impact_N_sf"/>
</dbReference>
<dbReference type="Pfam" id="PF01205">
    <property type="entry name" value="Impact_N"/>
    <property type="match status" value="1"/>
</dbReference>
<proteinExistence type="inferred from homology"/>
<organism evidence="3 4">
    <name type="scientific">Caldisericum exile</name>
    <dbReference type="NCBI Taxonomy" id="693075"/>
    <lineage>
        <taxon>Bacteria</taxon>
        <taxon>Pseudomonadati</taxon>
        <taxon>Caldisericota/Cryosericota group</taxon>
        <taxon>Caldisericota</taxon>
        <taxon>Caldisericia</taxon>
        <taxon>Caldisericales</taxon>
        <taxon>Caldisericaceae</taxon>
        <taxon>Caldisericum</taxon>
    </lineage>
</organism>
<evidence type="ECO:0000313" key="3">
    <source>
        <dbReference type="EMBL" id="PMP67140.1"/>
    </source>
</evidence>
<dbReference type="GO" id="GO:0005737">
    <property type="term" value="C:cytoplasm"/>
    <property type="evidence" value="ECO:0007669"/>
    <property type="project" value="TreeGrafter"/>
</dbReference>
<feature type="domain" description="Impact N-terminal" evidence="2">
    <location>
        <begin position="17"/>
        <end position="119"/>
    </location>
</feature>
<dbReference type="AlphaFoldDB" id="A0A2J6WE09"/>
<dbReference type="InterPro" id="IPR020568">
    <property type="entry name" value="Ribosomal_Su5_D2-typ_SF"/>
</dbReference>
<comment type="similarity">
    <text evidence="1">Belongs to the IMPACT family.</text>
</comment>
<evidence type="ECO:0000259" key="2">
    <source>
        <dbReference type="Pfam" id="PF01205"/>
    </source>
</evidence>
<sequence length="197" mass="22517">MKFKTIRDDVIVKNVIKRSVFIGTIKYVSNLAEAEKFLKSLKVQYKDANHNPHAFRLTSGEYHYSDDGEPSGSAGLPIFNAIRRFDIYNVCIVVTRYFGGVKLGIPGLIEAYGKTAEFAINNAKIVEEKTTKTIEIVFPYSSFNYVNYVSNKFQAEVLKREFKDLGILVLKIDEDLLLDFTELLKKDNRISIRVVNF</sequence>
<dbReference type="EMBL" id="PNIL01000055">
    <property type="protein sequence ID" value="PMP67140.1"/>
    <property type="molecule type" value="Genomic_DNA"/>
</dbReference>
<name>A0A2J6WE09_9BACT</name>
<dbReference type="RefSeq" id="WP_424596751.1">
    <property type="nucleotide sequence ID" value="NZ_JBNATC010000004.1"/>
</dbReference>
<accession>A0A2J6WE09</accession>
<dbReference type="PANTHER" id="PTHR16301">
    <property type="entry name" value="IMPACT-RELATED"/>
    <property type="match status" value="1"/>
</dbReference>
<comment type="caution">
    <text evidence="3">The sequence shown here is derived from an EMBL/GenBank/DDBJ whole genome shotgun (WGS) entry which is preliminary data.</text>
</comment>
<dbReference type="Gene3D" id="3.30.230.30">
    <property type="entry name" value="Impact, N-terminal domain"/>
    <property type="match status" value="1"/>
</dbReference>
<evidence type="ECO:0000313" key="4">
    <source>
        <dbReference type="Proteomes" id="UP000237040"/>
    </source>
</evidence>
<dbReference type="InterPro" id="IPR023582">
    <property type="entry name" value="Impact"/>
</dbReference>
<dbReference type="GO" id="GO:0006446">
    <property type="term" value="P:regulation of translational initiation"/>
    <property type="evidence" value="ECO:0007669"/>
    <property type="project" value="TreeGrafter"/>
</dbReference>
<protein>
    <submittedName>
        <fullName evidence="3">YigZ family protein</fullName>
    </submittedName>
</protein>
<dbReference type="SUPFAM" id="SSF54211">
    <property type="entry name" value="Ribosomal protein S5 domain 2-like"/>
    <property type="match status" value="1"/>
</dbReference>
<dbReference type="Proteomes" id="UP000237040">
    <property type="component" value="Unassembled WGS sequence"/>
</dbReference>
<evidence type="ECO:0000256" key="1">
    <source>
        <dbReference type="ARBA" id="ARBA00007665"/>
    </source>
</evidence>
<dbReference type="PANTHER" id="PTHR16301:SF20">
    <property type="entry name" value="IMPACT FAMILY MEMBER YIGZ"/>
    <property type="match status" value="1"/>
</dbReference>
<reference evidence="3 4" key="1">
    <citation type="submission" date="2018-01" db="EMBL/GenBank/DDBJ databases">
        <title>Metagenomic assembled genomes from two thermal pools in the Uzon Caldera, Kamchatka, Russia.</title>
        <authorList>
            <person name="Wilkins L."/>
            <person name="Ettinger C."/>
        </authorList>
    </citation>
    <scope>NUCLEOTIDE SEQUENCE [LARGE SCALE GENOMIC DNA]</scope>
    <source>
        <strain evidence="3">ZAV-07</strain>
    </source>
</reference>
<dbReference type="InterPro" id="IPR001498">
    <property type="entry name" value="Impact_N"/>
</dbReference>
<gene>
    <name evidence="3" type="ORF">C0189_03660</name>
</gene>